<evidence type="ECO:0000313" key="3">
    <source>
        <dbReference type="Proteomes" id="UP000275408"/>
    </source>
</evidence>
<dbReference type="OrthoDB" id="5959851at2759"/>
<reference evidence="2 3" key="1">
    <citation type="journal article" date="2018" name="Sci. Rep.">
        <title>Comparative analysis of the Pocillopora damicornis genome highlights role of immune system in coral evolution.</title>
        <authorList>
            <person name="Cunning R."/>
            <person name="Bay R.A."/>
            <person name="Gillette P."/>
            <person name="Baker A.C."/>
            <person name="Traylor-Knowles N."/>
        </authorList>
    </citation>
    <scope>NUCLEOTIDE SEQUENCE [LARGE SCALE GENOMIC DNA]</scope>
    <source>
        <strain evidence="2">RSMAS</strain>
        <tissue evidence="2">Whole animal</tissue>
    </source>
</reference>
<dbReference type="Proteomes" id="UP000275408">
    <property type="component" value="Unassembled WGS sequence"/>
</dbReference>
<organism evidence="2 3">
    <name type="scientific">Pocillopora damicornis</name>
    <name type="common">Cauliflower coral</name>
    <name type="synonym">Millepora damicornis</name>
    <dbReference type="NCBI Taxonomy" id="46731"/>
    <lineage>
        <taxon>Eukaryota</taxon>
        <taxon>Metazoa</taxon>
        <taxon>Cnidaria</taxon>
        <taxon>Anthozoa</taxon>
        <taxon>Hexacorallia</taxon>
        <taxon>Scleractinia</taxon>
        <taxon>Astrocoeniina</taxon>
        <taxon>Pocilloporidae</taxon>
        <taxon>Pocillopora</taxon>
    </lineage>
</organism>
<dbReference type="AlphaFoldDB" id="A0A3M6ULD4"/>
<evidence type="ECO:0000313" key="2">
    <source>
        <dbReference type="EMBL" id="RMX54460.1"/>
    </source>
</evidence>
<feature type="region of interest" description="Disordered" evidence="1">
    <location>
        <begin position="169"/>
        <end position="219"/>
    </location>
</feature>
<comment type="caution">
    <text evidence="2">The sequence shown here is derived from an EMBL/GenBank/DDBJ whole genome shotgun (WGS) entry which is preliminary data.</text>
</comment>
<feature type="compositionally biased region" description="Basic and acidic residues" evidence="1">
    <location>
        <begin position="196"/>
        <end position="211"/>
    </location>
</feature>
<gene>
    <name evidence="2" type="ORF">pdam_00013174</name>
</gene>
<dbReference type="OMA" id="ILCDAFR"/>
<feature type="region of interest" description="Disordered" evidence="1">
    <location>
        <begin position="291"/>
        <end position="313"/>
    </location>
</feature>
<sequence>MMATSSSREQKSKNNVRKCYVKNECPFGVSRGPVTTHKRDFAEVDNHRQRALVGKVKDAFRTISFRSEPTIGEDDLVTRRNSLTPISFRVNSRNSYALDAKKRHELVQSLVPKCYEHLQNFHHYRNDMERLNSGCKVLYLSAKNGDKVGEEKEVQGVYGQASVKTECWPLRRRNGHSPNARNLKMPRKPTSTAVAKESKKDSALSPRRDVNVSKTKQSNLSSVLNCSEAKLKANDSKGGSGDYSKLAFGNGVERLAPRECESRRGSGEVPSVKLEEDISIVESPGVHLMHSSDSAVSDISPHPPMTTPELDISRRSSVRTLVFESQDELDANSGKNPSSVQRTANKDSKHSPHLLAPFQSRFPHLKCSELASSQNRQKRNVTALIPPWQQYRILCDAFRPNQQQNSRSNGYKKPKFATTTELEYYIEIVSETNDNCGLYF</sequence>
<name>A0A3M6ULD4_POCDA</name>
<protein>
    <submittedName>
        <fullName evidence="2">Uncharacterized protein</fullName>
    </submittedName>
</protein>
<accession>A0A3M6ULD4</accession>
<keyword evidence="3" id="KW-1185">Reference proteome</keyword>
<feature type="compositionally biased region" description="Polar residues" evidence="1">
    <location>
        <begin position="333"/>
        <end position="343"/>
    </location>
</feature>
<dbReference type="EMBL" id="RCHS01001257">
    <property type="protein sequence ID" value="RMX54460.1"/>
    <property type="molecule type" value="Genomic_DNA"/>
</dbReference>
<feature type="region of interest" description="Disordered" evidence="1">
    <location>
        <begin position="325"/>
        <end position="354"/>
    </location>
</feature>
<evidence type="ECO:0000256" key="1">
    <source>
        <dbReference type="SAM" id="MobiDB-lite"/>
    </source>
</evidence>
<proteinExistence type="predicted"/>